<keyword evidence="3" id="KW-0479">Metal-binding</keyword>
<proteinExistence type="inferred from homology"/>
<protein>
    <submittedName>
        <fullName evidence="7">GumP protein</fullName>
    </submittedName>
</protein>
<dbReference type="GO" id="GO:0016787">
    <property type="term" value="F:hydrolase activity"/>
    <property type="evidence" value="ECO:0007669"/>
    <property type="project" value="UniProtKB-KW"/>
</dbReference>
<dbReference type="EMBL" id="CACVAP010000053">
    <property type="protein sequence ID" value="CAA6808197.1"/>
    <property type="molecule type" value="Genomic_DNA"/>
</dbReference>
<keyword evidence="5" id="KW-0862">Zinc</keyword>
<evidence type="ECO:0000256" key="2">
    <source>
        <dbReference type="ARBA" id="ARBA00007749"/>
    </source>
</evidence>
<dbReference type="GO" id="GO:0046872">
    <property type="term" value="F:metal ion binding"/>
    <property type="evidence" value="ECO:0007669"/>
    <property type="project" value="UniProtKB-KW"/>
</dbReference>
<dbReference type="InterPro" id="IPR001279">
    <property type="entry name" value="Metallo-B-lactamas"/>
</dbReference>
<gene>
    <name evidence="7" type="ORF">HELGO_WM4520</name>
</gene>
<evidence type="ECO:0000313" key="7">
    <source>
        <dbReference type="EMBL" id="CAA6808197.1"/>
    </source>
</evidence>
<dbReference type="InterPro" id="IPR036866">
    <property type="entry name" value="RibonucZ/Hydroxyglut_hydro"/>
</dbReference>
<keyword evidence="4" id="KW-0378">Hydrolase</keyword>
<organism evidence="7">
    <name type="scientific">uncultured Sulfurovum sp</name>
    <dbReference type="NCBI Taxonomy" id="269237"/>
    <lineage>
        <taxon>Bacteria</taxon>
        <taxon>Pseudomonadati</taxon>
        <taxon>Campylobacterota</taxon>
        <taxon>Epsilonproteobacteria</taxon>
        <taxon>Campylobacterales</taxon>
        <taxon>Sulfurovaceae</taxon>
        <taxon>Sulfurovum</taxon>
        <taxon>environmental samples</taxon>
    </lineage>
</organism>
<reference evidence="7" key="1">
    <citation type="submission" date="2020-01" db="EMBL/GenBank/DDBJ databases">
        <authorList>
            <person name="Meier V. D."/>
            <person name="Meier V D."/>
        </authorList>
    </citation>
    <scope>NUCLEOTIDE SEQUENCE</scope>
    <source>
        <strain evidence="7">HLG_WM_MAG_06</strain>
    </source>
</reference>
<dbReference type="SUPFAM" id="SSF56281">
    <property type="entry name" value="Metallo-hydrolase/oxidoreductase"/>
    <property type="match status" value="1"/>
</dbReference>
<dbReference type="PANTHER" id="PTHR42978:SF2">
    <property type="entry name" value="102 KBASES UNSTABLE REGION: FROM 1 TO 119443"/>
    <property type="match status" value="1"/>
</dbReference>
<evidence type="ECO:0000256" key="4">
    <source>
        <dbReference type="ARBA" id="ARBA00022801"/>
    </source>
</evidence>
<dbReference type="SMART" id="SM00849">
    <property type="entry name" value="Lactamase_B"/>
    <property type="match status" value="1"/>
</dbReference>
<accession>A0A6S6SID5</accession>
<evidence type="ECO:0000256" key="3">
    <source>
        <dbReference type="ARBA" id="ARBA00022723"/>
    </source>
</evidence>
<evidence type="ECO:0000256" key="5">
    <source>
        <dbReference type="ARBA" id="ARBA00022833"/>
    </source>
</evidence>
<dbReference type="AlphaFoldDB" id="A0A6S6SID5"/>
<evidence type="ECO:0000256" key="1">
    <source>
        <dbReference type="ARBA" id="ARBA00001947"/>
    </source>
</evidence>
<dbReference type="CDD" id="cd07730">
    <property type="entry name" value="metallo-hydrolase-like_MBL-fold"/>
    <property type="match status" value="1"/>
</dbReference>
<evidence type="ECO:0000259" key="6">
    <source>
        <dbReference type="SMART" id="SM00849"/>
    </source>
</evidence>
<dbReference type="PANTHER" id="PTHR42978">
    <property type="entry name" value="QUORUM-QUENCHING LACTONASE YTNP-RELATED-RELATED"/>
    <property type="match status" value="1"/>
</dbReference>
<sequence length="264" mass="30373">MYPTKITLYQVGYCKHPEFMVKRGGSFSSIKFPAMVALIEYEGKNLLFDTGYGKHFFDATAKFPEKLYAITTPVTLEKPLVEMMDKKIDSIFISHFHADHIGGLKDFPDAKLYCSKEAYEIAKGKMSRFSKTKMGVLPALLPDDFEERLTYIEDLPKVNLPDALAPFEKGYLLEDKFYVIELDGHAYGQYGLVVDDTFFVSDAVWDIEAITKGLKPNILTHIIFKDAKVYYETIDKLKELHRRNPTLKIVPTHCTKTHEWYEDV</sequence>
<name>A0A6S6SID5_9BACT</name>
<dbReference type="Gene3D" id="3.60.15.10">
    <property type="entry name" value="Ribonuclease Z/Hydroxyacylglutathione hydrolase-like"/>
    <property type="match status" value="1"/>
</dbReference>
<comment type="similarity">
    <text evidence="2">Belongs to the metallo-beta-lactamase superfamily.</text>
</comment>
<comment type="cofactor">
    <cofactor evidence="1">
        <name>Zn(2+)</name>
        <dbReference type="ChEBI" id="CHEBI:29105"/>
    </cofactor>
</comment>
<feature type="domain" description="Metallo-beta-lactamase" evidence="6">
    <location>
        <begin position="33"/>
        <end position="253"/>
    </location>
</feature>
<dbReference type="Pfam" id="PF00753">
    <property type="entry name" value="Lactamase_B"/>
    <property type="match status" value="1"/>
</dbReference>
<dbReference type="InterPro" id="IPR051013">
    <property type="entry name" value="MBL_superfamily_lactonases"/>
</dbReference>